<organism evidence="2 3">
    <name type="scientific">Nonomuraea typhae</name>
    <dbReference type="NCBI Taxonomy" id="2603600"/>
    <lineage>
        <taxon>Bacteria</taxon>
        <taxon>Bacillati</taxon>
        <taxon>Actinomycetota</taxon>
        <taxon>Actinomycetes</taxon>
        <taxon>Streptosporangiales</taxon>
        <taxon>Streptosporangiaceae</taxon>
        <taxon>Nonomuraea</taxon>
    </lineage>
</organism>
<proteinExistence type="predicted"/>
<protein>
    <recommendedName>
        <fullName evidence="4">DUF4355 domain-containing protein</fullName>
    </recommendedName>
</protein>
<feature type="region of interest" description="Disordered" evidence="1">
    <location>
        <begin position="47"/>
        <end position="79"/>
    </location>
</feature>
<feature type="compositionally biased region" description="Basic and acidic residues" evidence="1">
    <location>
        <begin position="47"/>
        <end position="74"/>
    </location>
</feature>
<evidence type="ECO:0000256" key="1">
    <source>
        <dbReference type="SAM" id="MobiDB-lite"/>
    </source>
</evidence>
<evidence type="ECO:0000313" key="2">
    <source>
        <dbReference type="EMBL" id="MFI6495882.1"/>
    </source>
</evidence>
<sequence>MAPVAGQQYFTAEDVERFRAQEREKLYGRMAKQDELLEELRDKVSTFDQEREAARQAEEARNTAEADAARKAQEEGMSARQLLEAQRAEMEQRFAALQAEREQERATLEKEKQFASLQAFIQRRVREEQQDETIAPELLNLVDGDTEEAVEARIAQLRETTSAMVTNMQAAFGAQAPQAAPRGVSAAGYAATGPMDNQTTQRQITPEELRDMPLSEYAKIRDQLIGQAAQTNRGNGLFG</sequence>
<name>A0ABW7YJ15_9ACTN</name>
<dbReference type="EMBL" id="JBITGY010000001">
    <property type="protein sequence ID" value="MFI6495882.1"/>
    <property type="molecule type" value="Genomic_DNA"/>
</dbReference>
<evidence type="ECO:0000313" key="3">
    <source>
        <dbReference type="Proteomes" id="UP001612741"/>
    </source>
</evidence>
<accession>A0ABW7YJ15</accession>
<reference evidence="2 3" key="1">
    <citation type="submission" date="2024-10" db="EMBL/GenBank/DDBJ databases">
        <title>The Natural Products Discovery Center: Release of the First 8490 Sequenced Strains for Exploring Actinobacteria Biosynthetic Diversity.</title>
        <authorList>
            <person name="Kalkreuter E."/>
            <person name="Kautsar S.A."/>
            <person name="Yang D."/>
            <person name="Bader C.D."/>
            <person name="Teijaro C.N."/>
            <person name="Fluegel L."/>
            <person name="Davis C.M."/>
            <person name="Simpson J.R."/>
            <person name="Lauterbach L."/>
            <person name="Steele A.D."/>
            <person name="Gui C."/>
            <person name="Meng S."/>
            <person name="Li G."/>
            <person name="Viehrig K."/>
            <person name="Ye F."/>
            <person name="Su P."/>
            <person name="Kiefer A.F."/>
            <person name="Nichols A."/>
            <person name="Cepeda A.J."/>
            <person name="Yan W."/>
            <person name="Fan B."/>
            <person name="Jiang Y."/>
            <person name="Adhikari A."/>
            <person name="Zheng C.-J."/>
            <person name="Schuster L."/>
            <person name="Cowan T.M."/>
            <person name="Smanski M.J."/>
            <person name="Chevrette M.G."/>
            <person name="De Carvalho L.P.S."/>
            <person name="Shen B."/>
        </authorList>
    </citation>
    <scope>NUCLEOTIDE SEQUENCE [LARGE SCALE GENOMIC DNA]</scope>
    <source>
        <strain evidence="2 3">NPDC050545</strain>
    </source>
</reference>
<evidence type="ECO:0008006" key="4">
    <source>
        <dbReference type="Google" id="ProtNLM"/>
    </source>
</evidence>
<dbReference type="RefSeq" id="WP_397077656.1">
    <property type="nucleotide sequence ID" value="NZ_JBITGY010000001.1"/>
</dbReference>
<comment type="caution">
    <text evidence="2">The sequence shown here is derived from an EMBL/GenBank/DDBJ whole genome shotgun (WGS) entry which is preliminary data.</text>
</comment>
<keyword evidence="3" id="KW-1185">Reference proteome</keyword>
<dbReference type="Proteomes" id="UP001612741">
    <property type="component" value="Unassembled WGS sequence"/>
</dbReference>
<gene>
    <name evidence="2" type="ORF">ACIBG2_00760</name>
</gene>